<evidence type="ECO:0000313" key="2">
    <source>
        <dbReference type="Proteomes" id="UP000033632"/>
    </source>
</evidence>
<dbReference type="PATRIC" id="fig|443610.3.peg.4005"/>
<gene>
    <name evidence="1" type="ORF">VE25_07205</name>
</gene>
<dbReference type="OrthoDB" id="7630456at2"/>
<protein>
    <recommendedName>
        <fullName evidence="3">Gene transfer agent protein</fullName>
    </recommendedName>
</protein>
<dbReference type="Proteomes" id="UP000033632">
    <property type="component" value="Unassembled WGS sequence"/>
</dbReference>
<dbReference type="Pfam" id="PF11367">
    <property type="entry name" value="Tail_completion_gp17"/>
    <property type="match status" value="1"/>
</dbReference>
<evidence type="ECO:0000313" key="1">
    <source>
        <dbReference type="EMBL" id="KKB12456.1"/>
    </source>
</evidence>
<dbReference type="AlphaFoldDB" id="A0A0F5FUA6"/>
<keyword evidence="2" id="KW-1185">Reference proteome</keyword>
<organism evidence="1 2">
    <name type="scientific">Devosia geojensis</name>
    <dbReference type="NCBI Taxonomy" id="443610"/>
    <lineage>
        <taxon>Bacteria</taxon>
        <taxon>Pseudomonadati</taxon>
        <taxon>Pseudomonadota</taxon>
        <taxon>Alphaproteobacteria</taxon>
        <taxon>Hyphomicrobiales</taxon>
        <taxon>Devosiaceae</taxon>
        <taxon>Devosia</taxon>
    </lineage>
</organism>
<reference evidence="1 2" key="1">
    <citation type="submission" date="2015-03" db="EMBL/GenBank/DDBJ databases">
        <authorList>
            <person name="Hassan Y.I."/>
            <person name="Lepp D."/>
            <person name="Li X.-Z."/>
            <person name="Zhou T."/>
        </authorList>
    </citation>
    <scope>NUCLEOTIDE SEQUENCE [LARGE SCALE GENOMIC DNA]</scope>
    <source>
        <strain evidence="1 2">BD-c194</strain>
    </source>
</reference>
<dbReference type="RefSeq" id="WP_046107935.1">
    <property type="nucleotide sequence ID" value="NZ_JZEX01000079.1"/>
</dbReference>
<dbReference type="STRING" id="443610.VE25_07205"/>
<dbReference type="EMBL" id="JZEX01000079">
    <property type="protein sequence ID" value="KKB12456.1"/>
    <property type="molecule type" value="Genomic_DNA"/>
</dbReference>
<accession>A0A0F5FUA6</accession>
<dbReference type="Gene3D" id="3.30.2000.30">
    <property type="match status" value="1"/>
</dbReference>
<comment type="caution">
    <text evidence="1">The sequence shown here is derived from an EMBL/GenBank/DDBJ whole genome shotgun (WGS) entry which is preliminary data.</text>
</comment>
<evidence type="ECO:0008006" key="3">
    <source>
        <dbReference type="Google" id="ProtNLM"/>
    </source>
</evidence>
<sequence>MTHPIILLQGALVAALRADAALTGLIGPDKVFDAPPKGTQPPFLAIDRHDIAPRDGDMAPGNEHRVVVMAWHPDANRRAVAEIAERVLAVALSGGLSGPQLKVTLAGHQRTETSIDTRSGQARATVHLRFLSEA</sequence>
<dbReference type="InterPro" id="IPR021508">
    <property type="entry name" value="Gp17-like"/>
</dbReference>
<name>A0A0F5FUA6_9HYPH</name>
<dbReference type="InterPro" id="IPR053745">
    <property type="entry name" value="Viral_Tail_Comp_sf"/>
</dbReference>
<proteinExistence type="predicted"/>